<keyword evidence="9" id="KW-0238">DNA-binding</keyword>
<dbReference type="PANTHER" id="PTHR42697">
    <property type="entry name" value="ENDONUCLEASE 8"/>
    <property type="match status" value="1"/>
</dbReference>
<dbReference type="Gene3D" id="1.10.8.50">
    <property type="match status" value="1"/>
</dbReference>
<gene>
    <name evidence="17" type="ORF">CYPRO_0194</name>
</gene>
<keyword evidence="6 14" id="KW-0863">Zinc-finger</keyword>
<dbReference type="SUPFAM" id="SSF46946">
    <property type="entry name" value="S13-like H2TH domain"/>
    <property type="match status" value="1"/>
</dbReference>
<accession>A0A345UG80</accession>
<dbReference type="Pfam" id="PF01149">
    <property type="entry name" value="Fapy_DNA_glyco"/>
    <property type="match status" value="1"/>
</dbReference>
<evidence type="ECO:0000256" key="2">
    <source>
        <dbReference type="ARBA" id="ARBA00009409"/>
    </source>
</evidence>
<comment type="similarity">
    <text evidence="2">Belongs to the FPG family.</text>
</comment>
<dbReference type="Proteomes" id="UP000254808">
    <property type="component" value="Chromosome"/>
</dbReference>
<evidence type="ECO:0000256" key="10">
    <source>
        <dbReference type="ARBA" id="ARBA00023204"/>
    </source>
</evidence>
<evidence type="ECO:0000259" key="15">
    <source>
        <dbReference type="PROSITE" id="PS51066"/>
    </source>
</evidence>
<dbReference type="OrthoDB" id="9800855at2"/>
<dbReference type="EMBL" id="CP027806">
    <property type="protein sequence ID" value="AXI99481.1"/>
    <property type="molecule type" value="Genomic_DNA"/>
</dbReference>
<dbReference type="RefSeq" id="WP_114982723.1">
    <property type="nucleotide sequence ID" value="NZ_CP027806.1"/>
</dbReference>
<evidence type="ECO:0000256" key="1">
    <source>
        <dbReference type="ARBA" id="ARBA00001947"/>
    </source>
</evidence>
<evidence type="ECO:0000256" key="3">
    <source>
        <dbReference type="ARBA" id="ARBA00012720"/>
    </source>
</evidence>
<keyword evidence="7" id="KW-0378">Hydrolase</keyword>
<comment type="cofactor">
    <cofactor evidence="1">
        <name>Zn(2+)</name>
        <dbReference type="ChEBI" id="CHEBI:29105"/>
    </cofactor>
</comment>
<keyword evidence="17" id="KW-0540">Nuclease</keyword>
<dbReference type="GO" id="GO:0140078">
    <property type="term" value="F:class I DNA-(apurinic or apyrimidinic site) endonuclease activity"/>
    <property type="evidence" value="ECO:0007669"/>
    <property type="project" value="UniProtKB-EC"/>
</dbReference>
<sequence length="273" mass="30974">MPEGPEIHLEAQKIRKVLAGKSCTYSWFFHEHLKPFERELSEKKILDVQAYGKGLVISFDGDTHIYSHNQLYGRWYIAKAGEYPNISRSLRLEIQTAHHTALLYSASEIDVMDGESIKTHPYLSAIGPDVLRCSIDDVIAQCQHTSFRNRAFSGLLLDQHFLAGVGNYLRSEILFCSGIHPSEKPSQLSSVRLQKFAETALLISHRAFETKGITLDEVRVAQAKAAGTKRRGYRHFVFAREGEPCYHCGNEILKTAMNSRRIYLCENCQESPK</sequence>
<dbReference type="InterPro" id="IPR035937">
    <property type="entry name" value="FPG_N"/>
</dbReference>
<dbReference type="Pfam" id="PF06827">
    <property type="entry name" value="zf-FPG_IleRS"/>
    <property type="match status" value="1"/>
</dbReference>
<name>A0A345UG80_9BACT</name>
<evidence type="ECO:0000256" key="11">
    <source>
        <dbReference type="ARBA" id="ARBA00023239"/>
    </source>
</evidence>
<reference evidence="17 18" key="1">
    <citation type="submission" date="2018-03" db="EMBL/GenBank/DDBJ databases">
        <title>Phenotypic and genomic properties of Cyclonatronum proteinivorum gen. nov., sp. nov., a haloalkaliphilic bacteroidete from soda lakes possessing Na+-translocating rhodopsin.</title>
        <authorList>
            <person name="Toshchakov S.V."/>
            <person name="Korzhenkov A."/>
            <person name="Samarov N.I."/>
            <person name="Kublanov I.V."/>
            <person name="Muntyan M.S."/>
            <person name="Sorokin D.Y."/>
        </authorList>
    </citation>
    <scope>NUCLEOTIDE SEQUENCE [LARGE SCALE GENOMIC DNA]</scope>
    <source>
        <strain evidence="17 18">Omega</strain>
    </source>
</reference>
<evidence type="ECO:0000256" key="13">
    <source>
        <dbReference type="ARBA" id="ARBA00023295"/>
    </source>
</evidence>
<dbReference type="Pfam" id="PF06831">
    <property type="entry name" value="H2TH"/>
    <property type="match status" value="1"/>
</dbReference>
<dbReference type="InterPro" id="IPR010663">
    <property type="entry name" value="Znf_FPG/IleRS"/>
</dbReference>
<evidence type="ECO:0000256" key="7">
    <source>
        <dbReference type="ARBA" id="ARBA00022801"/>
    </source>
</evidence>
<dbReference type="GO" id="GO:0003684">
    <property type="term" value="F:damaged DNA binding"/>
    <property type="evidence" value="ECO:0007669"/>
    <property type="project" value="InterPro"/>
</dbReference>
<dbReference type="PANTHER" id="PTHR42697:SF1">
    <property type="entry name" value="ENDONUCLEASE 8"/>
    <property type="match status" value="1"/>
</dbReference>
<evidence type="ECO:0000256" key="9">
    <source>
        <dbReference type="ARBA" id="ARBA00023125"/>
    </source>
</evidence>
<dbReference type="GO" id="GO:0000703">
    <property type="term" value="F:oxidized pyrimidine nucleobase lesion DNA N-glycosylase activity"/>
    <property type="evidence" value="ECO:0007669"/>
    <property type="project" value="TreeGrafter"/>
</dbReference>
<evidence type="ECO:0000259" key="16">
    <source>
        <dbReference type="PROSITE" id="PS51068"/>
    </source>
</evidence>
<dbReference type="InterPro" id="IPR010979">
    <property type="entry name" value="Ribosomal_uS13-like_H2TH"/>
</dbReference>
<feature type="domain" description="FPG-type" evidence="15">
    <location>
        <begin position="236"/>
        <end position="270"/>
    </location>
</feature>
<keyword evidence="5" id="KW-0227">DNA damage</keyword>
<keyword evidence="8" id="KW-0862">Zinc</keyword>
<evidence type="ECO:0000256" key="4">
    <source>
        <dbReference type="ARBA" id="ARBA00022723"/>
    </source>
</evidence>
<dbReference type="NCBIfam" id="NF007763">
    <property type="entry name" value="PRK10445.1"/>
    <property type="match status" value="1"/>
</dbReference>
<keyword evidence="13" id="KW-0326">Glycosidase</keyword>
<dbReference type="GO" id="GO:0006284">
    <property type="term" value="P:base-excision repair"/>
    <property type="evidence" value="ECO:0007669"/>
    <property type="project" value="InterPro"/>
</dbReference>
<keyword evidence="12" id="KW-0511">Multifunctional enzyme</keyword>
<dbReference type="PROSITE" id="PS51066">
    <property type="entry name" value="ZF_FPG_2"/>
    <property type="match status" value="1"/>
</dbReference>
<keyword evidence="10" id="KW-0234">DNA repair</keyword>
<evidence type="ECO:0000256" key="8">
    <source>
        <dbReference type="ARBA" id="ARBA00022833"/>
    </source>
</evidence>
<keyword evidence="18" id="KW-1185">Reference proteome</keyword>
<keyword evidence="17" id="KW-0255">Endonuclease</keyword>
<evidence type="ECO:0000313" key="18">
    <source>
        <dbReference type="Proteomes" id="UP000254808"/>
    </source>
</evidence>
<dbReference type="AlphaFoldDB" id="A0A345UG80"/>
<evidence type="ECO:0000313" key="17">
    <source>
        <dbReference type="EMBL" id="AXI99481.1"/>
    </source>
</evidence>
<dbReference type="InterPro" id="IPR000214">
    <property type="entry name" value="Znf_DNA_glyclase/AP_lyase"/>
</dbReference>
<dbReference type="Gene3D" id="3.20.190.10">
    <property type="entry name" value="MutM-like, N-terminal"/>
    <property type="match status" value="1"/>
</dbReference>
<keyword evidence="11" id="KW-0456">Lyase</keyword>
<dbReference type="InterPro" id="IPR012319">
    <property type="entry name" value="FPG_cat"/>
</dbReference>
<dbReference type="SUPFAM" id="SSF81624">
    <property type="entry name" value="N-terminal domain of MutM-like DNA repair proteins"/>
    <property type="match status" value="1"/>
</dbReference>
<organism evidence="17 18">
    <name type="scientific">Cyclonatronum proteinivorum</name>
    <dbReference type="NCBI Taxonomy" id="1457365"/>
    <lineage>
        <taxon>Bacteria</taxon>
        <taxon>Pseudomonadati</taxon>
        <taxon>Balneolota</taxon>
        <taxon>Balneolia</taxon>
        <taxon>Balneolales</taxon>
        <taxon>Cyclonatronaceae</taxon>
        <taxon>Cyclonatronum</taxon>
    </lineage>
</organism>
<protein>
    <recommendedName>
        <fullName evidence="3">DNA-(apurinic or apyrimidinic site) lyase</fullName>
        <ecNumber evidence="3">4.2.99.18</ecNumber>
    </recommendedName>
</protein>
<dbReference type="PROSITE" id="PS51068">
    <property type="entry name" value="FPG_CAT"/>
    <property type="match status" value="1"/>
</dbReference>
<dbReference type="SMART" id="SM01232">
    <property type="entry name" value="H2TH"/>
    <property type="match status" value="1"/>
</dbReference>
<feature type="domain" description="Formamidopyrimidine-DNA glycosylase catalytic" evidence="16">
    <location>
        <begin position="2"/>
        <end position="118"/>
    </location>
</feature>
<dbReference type="InterPro" id="IPR015886">
    <property type="entry name" value="H2TH_FPG"/>
</dbReference>
<dbReference type="SMART" id="SM00898">
    <property type="entry name" value="Fapy_DNA_glyco"/>
    <property type="match status" value="1"/>
</dbReference>
<dbReference type="EC" id="4.2.99.18" evidence="3"/>
<dbReference type="GO" id="GO:0008270">
    <property type="term" value="F:zinc ion binding"/>
    <property type="evidence" value="ECO:0007669"/>
    <property type="project" value="UniProtKB-KW"/>
</dbReference>
<evidence type="ECO:0000256" key="12">
    <source>
        <dbReference type="ARBA" id="ARBA00023268"/>
    </source>
</evidence>
<evidence type="ECO:0000256" key="6">
    <source>
        <dbReference type="ARBA" id="ARBA00022771"/>
    </source>
</evidence>
<keyword evidence="4" id="KW-0479">Metal-binding</keyword>
<proteinExistence type="inferred from homology"/>
<dbReference type="KEGG" id="cprv:CYPRO_0194"/>
<dbReference type="SUPFAM" id="SSF57716">
    <property type="entry name" value="Glucocorticoid receptor-like (DNA-binding domain)"/>
    <property type="match status" value="1"/>
</dbReference>
<evidence type="ECO:0000256" key="14">
    <source>
        <dbReference type="PROSITE-ProRule" id="PRU00391"/>
    </source>
</evidence>
<evidence type="ECO:0000256" key="5">
    <source>
        <dbReference type="ARBA" id="ARBA00022763"/>
    </source>
</evidence>